<sequence>MGIDLKIFEDIENPQYTDQEKLTAIHMVLERETHNCITKQSILKAMKWLFDCKYIVG</sequence>
<organism evidence="1 2">
    <name type="scientific">[Clostridium] citroniae WAL-19142</name>
    <dbReference type="NCBI Taxonomy" id="742734"/>
    <lineage>
        <taxon>Bacteria</taxon>
        <taxon>Bacillati</taxon>
        <taxon>Bacillota</taxon>
        <taxon>Clostridia</taxon>
        <taxon>Lachnospirales</taxon>
        <taxon>Lachnospiraceae</taxon>
        <taxon>Enterocloster</taxon>
    </lineage>
</organism>
<dbReference type="Proteomes" id="UP000037392">
    <property type="component" value="Unassembled WGS sequence"/>
</dbReference>
<proteinExistence type="predicted"/>
<dbReference type="RefSeq" id="WP_156200198.1">
    <property type="nucleotide sequence ID" value="NZ_KQ235884.1"/>
</dbReference>
<dbReference type="AlphaFoldDB" id="A0A0J9BMN9"/>
<reference evidence="1 2" key="1">
    <citation type="submission" date="2011-04" db="EMBL/GenBank/DDBJ databases">
        <title>The Genome Sequence of Clostridium citroniae WAL-19142.</title>
        <authorList>
            <consortium name="The Broad Institute Genome Sequencing Platform"/>
            <person name="Earl A."/>
            <person name="Ward D."/>
            <person name="Feldgarden M."/>
            <person name="Gevers D."/>
            <person name="Warren Y.A."/>
            <person name="Tyrrell K.L."/>
            <person name="Citron D.M."/>
            <person name="Goldstein E.J."/>
            <person name="Daigneault M."/>
            <person name="Allen-Vercoe E."/>
            <person name="Young S.K."/>
            <person name="Zeng Q."/>
            <person name="Gargeya S."/>
            <person name="Fitzgerald M."/>
            <person name="Haas B."/>
            <person name="Abouelleil A."/>
            <person name="Alvarado L."/>
            <person name="Arachchi H.M."/>
            <person name="Berlin A."/>
            <person name="Brown A."/>
            <person name="Chapman S.B."/>
            <person name="Chen Z."/>
            <person name="Dunbar C."/>
            <person name="Freedman E."/>
            <person name="Gearin G."/>
            <person name="Gellesch M."/>
            <person name="Goldberg J."/>
            <person name="Griggs A."/>
            <person name="Gujja S."/>
            <person name="Heilman E.R."/>
            <person name="Heiman D."/>
            <person name="Howarth C."/>
            <person name="Larson L."/>
            <person name="Lui A."/>
            <person name="MacDonald P.J."/>
            <person name="Mehta T."/>
            <person name="Montmayeur A."/>
            <person name="Murphy C."/>
            <person name="Neiman D."/>
            <person name="Pearson M."/>
            <person name="Priest M."/>
            <person name="Roberts A."/>
            <person name="Saif S."/>
            <person name="Shea T."/>
            <person name="Shenoy N."/>
            <person name="Sisk P."/>
            <person name="Stolte C."/>
            <person name="Sykes S."/>
            <person name="White J."/>
            <person name="Yandava C."/>
            <person name="Wortman J."/>
            <person name="Nusbaum C."/>
            <person name="Birren B."/>
        </authorList>
    </citation>
    <scope>NUCLEOTIDE SEQUENCE [LARGE SCALE GENOMIC DNA]</scope>
    <source>
        <strain evidence="1 2">WAL-19142</strain>
    </source>
</reference>
<comment type="caution">
    <text evidence="1">The sequence shown here is derived from an EMBL/GenBank/DDBJ whole genome shotgun (WGS) entry which is preliminary data.</text>
</comment>
<evidence type="ECO:0000313" key="2">
    <source>
        <dbReference type="Proteomes" id="UP000037392"/>
    </source>
</evidence>
<accession>A0A0J9BMN9</accession>
<dbReference type="EMBL" id="ADLK01000041">
    <property type="protein sequence ID" value="KMW14143.1"/>
    <property type="molecule type" value="Genomic_DNA"/>
</dbReference>
<evidence type="ECO:0000313" key="1">
    <source>
        <dbReference type="EMBL" id="KMW14143.1"/>
    </source>
</evidence>
<name>A0A0J9BMN9_9FIRM</name>
<protein>
    <submittedName>
        <fullName evidence="1">Uncharacterized protein</fullName>
    </submittedName>
</protein>
<gene>
    <name evidence="1" type="ORF">HMPREF9470_04905</name>
</gene>
<dbReference type="GeneID" id="93166927"/>